<evidence type="ECO:0000313" key="2">
    <source>
        <dbReference type="Proteomes" id="UP000827872"/>
    </source>
</evidence>
<dbReference type="EMBL" id="CM037616">
    <property type="protein sequence ID" value="KAH7993496.1"/>
    <property type="molecule type" value="Genomic_DNA"/>
</dbReference>
<accession>A0ACB8ELB0</accession>
<gene>
    <name evidence="1" type="ORF">K3G42_031178</name>
</gene>
<comment type="caution">
    <text evidence="1">The sequence shown here is derived from an EMBL/GenBank/DDBJ whole genome shotgun (WGS) entry which is preliminary data.</text>
</comment>
<organism evidence="1 2">
    <name type="scientific">Sphaerodactylus townsendi</name>
    <dbReference type="NCBI Taxonomy" id="933632"/>
    <lineage>
        <taxon>Eukaryota</taxon>
        <taxon>Metazoa</taxon>
        <taxon>Chordata</taxon>
        <taxon>Craniata</taxon>
        <taxon>Vertebrata</taxon>
        <taxon>Euteleostomi</taxon>
        <taxon>Lepidosauria</taxon>
        <taxon>Squamata</taxon>
        <taxon>Bifurcata</taxon>
        <taxon>Gekkota</taxon>
        <taxon>Sphaerodactylidae</taxon>
        <taxon>Sphaerodactylus</taxon>
    </lineage>
</organism>
<sequence>MAKINERKGIGQAVEAARGRSFIPLRWHPHPLFILREVMPGHSVGDPTPVNPQVSALKIMQLKPPPPKRTSILSCPSFSSTISTEATFQTQDIRFSPYLDFSIRSPSRLKTAIDIQEYYPVSVKPQVSAVLPEESSHPSPETITGLVKGTLPVLPDSKKSRIQCCRHFTVFSSLESKVAIILNLVEDYLKILESEVHQWSPEHSRLAHLEHGAAETGVSIQNFYAF</sequence>
<protein>
    <submittedName>
        <fullName evidence="1">Uncharacterized protein</fullName>
    </submittedName>
</protein>
<proteinExistence type="predicted"/>
<dbReference type="Proteomes" id="UP000827872">
    <property type="component" value="Linkage Group LG03"/>
</dbReference>
<reference evidence="1" key="1">
    <citation type="submission" date="2021-08" db="EMBL/GenBank/DDBJ databases">
        <title>The first chromosome-level gecko genome reveals the dynamic sex chromosomes of Neotropical dwarf geckos (Sphaerodactylidae: Sphaerodactylus).</title>
        <authorList>
            <person name="Pinto B.J."/>
            <person name="Keating S.E."/>
            <person name="Gamble T."/>
        </authorList>
    </citation>
    <scope>NUCLEOTIDE SEQUENCE</scope>
    <source>
        <strain evidence="1">TG3544</strain>
    </source>
</reference>
<name>A0ACB8ELB0_9SAUR</name>
<keyword evidence="2" id="KW-1185">Reference proteome</keyword>
<evidence type="ECO:0000313" key="1">
    <source>
        <dbReference type="EMBL" id="KAH7993496.1"/>
    </source>
</evidence>